<dbReference type="SUPFAM" id="SSF103473">
    <property type="entry name" value="MFS general substrate transporter"/>
    <property type="match status" value="1"/>
</dbReference>
<gene>
    <name evidence="6" type="ORF">NA56DRAFT_439322</name>
</gene>
<dbReference type="GO" id="GO:0022857">
    <property type="term" value="F:transmembrane transporter activity"/>
    <property type="evidence" value="ECO:0007669"/>
    <property type="project" value="InterPro"/>
</dbReference>
<evidence type="ECO:0000256" key="3">
    <source>
        <dbReference type="SAM" id="MobiDB-lite"/>
    </source>
</evidence>
<feature type="region of interest" description="Disordered" evidence="3">
    <location>
        <begin position="891"/>
        <end position="950"/>
    </location>
</feature>
<feature type="transmembrane region" description="Helical" evidence="4">
    <location>
        <begin position="209"/>
        <end position="231"/>
    </location>
</feature>
<feature type="transmembrane region" description="Helical" evidence="4">
    <location>
        <begin position="169"/>
        <end position="197"/>
    </location>
</feature>
<keyword evidence="4" id="KW-1133">Transmembrane helix</keyword>
<dbReference type="PANTHER" id="PTHR43702">
    <property type="entry name" value="L-FUCOSE-PROTON SYMPORTER"/>
    <property type="match status" value="1"/>
</dbReference>
<feature type="compositionally biased region" description="Gly residues" evidence="3">
    <location>
        <begin position="929"/>
        <end position="938"/>
    </location>
</feature>
<keyword evidence="2" id="KW-1003">Cell membrane</keyword>
<dbReference type="InterPro" id="IPR011701">
    <property type="entry name" value="MFS"/>
</dbReference>
<proteinExistence type="predicted"/>
<dbReference type="InterPro" id="IPR050375">
    <property type="entry name" value="MFS_TsgA-like"/>
</dbReference>
<dbReference type="OrthoDB" id="546893at2759"/>
<feature type="transmembrane region" description="Helical" evidence="4">
    <location>
        <begin position="466"/>
        <end position="488"/>
    </location>
</feature>
<feature type="compositionally biased region" description="Basic and acidic residues" evidence="3">
    <location>
        <begin position="903"/>
        <end position="918"/>
    </location>
</feature>
<keyword evidence="4" id="KW-0472">Membrane</keyword>
<dbReference type="Pfam" id="PF07690">
    <property type="entry name" value="MFS_1"/>
    <property type="match status" value="1"/>
</dbReference>
<protein>
    <submittedName>
        <fullName evidence="6">MFS general substrate transporter</fullName>
    </submittedName>
</protein>
<feature type="transmembrane region" description="Helical" evidence="4">
    <location>
        <begin position="812"/>
        <end position="835"/>
    </location>
</feature>
<dbReference type="Gene3D" id="1.20.1250.20">
    <property type="entry name" value="MFS general substrate transporter like domains"/>
    <property type="match status" value="2"/>
</dbReference>
<evidence type="ECO:0000313" key="7">
    <source>
        <dbReference type="Proteomes" id="UP000235672"/>
    </source>
</evidence>
<feature type="transmembrane region" description="Helical" evidence="4">
    <location>
        <begin position="13"/>
        <end position="35"/>
    </location>
</feature>
<evidence type="ECO:0000256" key="2">
    <source>
        <dbReference type="ARBA" id="ARBA00022475"/>
    </source>
</evidence>
<feature type="transmembrane region" description="Helical" evidence="4">
    <location>
        <begin position="495"/>
        <end position="512"/>
    </location>
</feature>
<dbReference type="PANTHER" id="PTHR43702:SF13">
    <property type="entry name" value="MONOSACCHARIDE TRANSPORTER, PUTATIVE (AFU_ORTHOLOGUE AFUA_4G06630)-RELATED"/>
    <property type="match status" value="1"/>
</dbReference>
<evidence type="ECO:0000313" key="6">
    <source>
        <dbReference type="EMBL" id="PMD25580.1"/>
    </source>
</evidence>
<keyword evidence="7" id="KW-1185">Reference proteome</keyword>
<feature type="transmembrane region" description="Helical" evidence="4">
    <location>
        <begin position="697"/>
        <end position="717"/>
    </location>
</feature>
<evidence type="ECO:0000256" key="4">
    <source>
        <dbReference type="SAM" id="Phobius"/>
    </source>
</evidence>
<evidence type="ECO:0000256" key="1">
    <source>
        <dbReference type="ARBA" id="ARBA00004429"/>
    </source>
</evidence>
<feature type="transmembrane region" description="Helical" evidence="4">
    <location>
        <begin position="781"/>
        <end position="800"/>
    </location>
</feature>
<name>A0A2J6QH44_9HELO</name>
<feature type="transmembrane region" description="Helical" evidence="4">
    <location>
        <begin position="426"/>
        <end position="446"/>
    </location>
</feature>
<dbReference type="InterPro" id="IPR036259">
    <property type="entry name" value="MFS_trans_sf"/>
</dbReference>
<feature type="compositionally biased region" description="Low complexity" evidence="3">
    <location>
        <begin position="919"/>
        <end position="928"/>
    </location>
</feature>
<reference evidence="6 7" key="1">
    <citation type="submission" date="2016-05" db="EMBL/GenBank/DDBJ databases">
        <title>A degradative enzymes factory behind the ericoid mycorrhizal symbiosis.</title>
        <authorList>
            <consortium name="DOE Joint Genome Institute"/>
            <person name="Martino E."/>
            <person name="Morin E."/>
            <person name="Grelet G."/>
            <person name="Kuo A."/>
            <person name="Kohler A."/>
            <person name="Daghino S."/>
            <person name="Barry K."/>
            <person name="Choi C."/>
            <person name="Cichocki N."/>
            <person name="Clum A."/>
            <person name="Copeland A."/>
            <person name="Hainaut M."/>
            <person name="Haridas S."/>
            <person name="Labutti K."/>
            <person name="Lindquist E."/>
            <person name="Lipzen A."/>
            <person name="Khouja H.-R."/>
            <person name="Murat C."/>
            <person name="Ohm R."/>
            <person name="Olson A."/>
            <person name="Spatafora J."/>
            <person name="Veneault-Fourrey C."/>
            <person name="Henrissat B."/>
            <person name="Grigoriev I."/>
            <person name="Martin F."/>
            <person name="Perotto S."/>
        </authorList>
    </citation>
    <scope>NUCLEOTIDE SEQUENCE [LARGE SCALE GENOMIC DNA]</scope>
    <source>
        <strain evidence="6 7">UAMH 7357</strain>
    </source>
</reference>
<keyword evidence="4" id="KW-0812">Transmembrane</keyword>
<comment type="subcellular location">
    <subcellularLocation>
        <location evidence="1">Cell inner membrane</location>
        <topology evidence="1">Multi-pass membrane protein</topology>
    </subcellularLocation>
</comment>
<evidence type="ECO:0000259" key="5">
    <source>
        <dbReference type="Pfam" id="PF20684"/>
    </source>
</evidence>
<feature type="transmembrane region" description="Helical" evidence="4">
    <location>
        <begin position="650"/>
        <end position="677"/>
    </location>
</feature>
<feature type="transmembrane region" description="Helical" evidence="4">
    <location>
        <begin position="749"/>
        <end position="769"/>
    </location>
</feature>
<dbReference type="STRING" id="1745343.A0A2J6QH44"/>
<dbReference type="InterPro" id="IPR049326">
    <property type="entry name" value="Rhodopsin_dom_fungi"/>
</dbReference>
<sequence length="950" mass="103875">MADFGGKHSRGEAVFVVTTTTFALASVFVAARLVSRFAILRSRTADDWFMVVAWFIAFGLSFSIDYGTSKGLGRHDVDIPTSWIPALRRSEYAFTILYNPALMATKTSILIFYLRMSRNTQKILRIASYITLAIVNVAGVVLTFLNAFQCSPVSAAYDPLQNNSNSTCMSIVTLYLCSAPVNIITDLAILVLPIPVLTGMRLPQRQKTVLVVTFALGIFVTIVDVVRIYYLQQASVDSEITQTRLGTGTDFAYNASIALMWSAVEVNVGIICACIPTLKPLIKRILPSMITDHSKTGSGTDKDKGASSSQLRDDEMPHRMESIEVPTGVQPQPQAQVGRDTEQQMSMMDFLTTPEMGQRRTQQQQMDAMDFLTTPDMDISMINRTQTSPMDRTNTVNTAVTDNSVYFGFVNMKRPRSMLRTKGMESFKYCAIVTILFFLWGFSYGLLNILNNQIGKIANQSTSQTLGLTTAYFGAYFFGAMTVGQVALRHWGFKATFISGLCIYGTGTLMFWPSAVLTSFPGFIISNFVVAFGLSVLETAANPFLALCGPSEHAEFRLLLAQGVQAISTILSQLLAEKVLFSSVASNPSLIDVQWTYLAVALFTVILALFFYYMPLPEASDTDLQHQSEDLGIYRSETVSFPFVKTALPLIYTTLALAIFTQWLYVGAQEAMAAWFAALLSTSRLPSGGLTLTEDNYVLIGHTTFAIGRLLFAPLCLIIAPRILLTITILGCLIFSTLTFALGLNANGIAGPALIFFFFEGPVFPLVYAMGIRGLGRRTKVGAVCITAATSGGGAFQFVMWAVQRVDDKSVKYSFCVIIALFAFSLLFPAFVNLVPGARHQVDPKKLSNLPTNRRHSSRVSGIFGFGDDGDDSRPETPIRRMSRRFSVMFSKISPGGHGNGKGARESQEVGIVEHKENSASASRPSGRGSWGTVGTGAGSEAPKSPRERP</sequence>
<dbReference type="Pfam" id="PF20684">
    <property type="entry name" value="Fung_rhodopsin"/>
    <property type="match status" value="1"/>
</dbReference>
<dbReference type="AlphaFoldDB" id="A0A2J6QH44"/>
<feature type="transmembrane region" description="Helical" evidence="4">
    <location>
        <begin position="126"/>
        <end position="149"/>
    </location>
</feature>
<feature type="transmembrane region" description="Helical" evidence="4">
    <location>
        <begin position="251"/>
        <end position="275"/>
    </location>
</feature>
<feature type="domain" description="Rhodopsin" evidence="5">
    <location>
        <begin position="31"/>
        <end position="284"/>
    </location>
</feature>
<dbReference type="EMBL" id="KZ613470">
    <property type="protein sequence ID" value="PMD25580.1"/>
    <property type="molecule type" value="Genomic_DNA"/>
</dbReference>
<feature type="transmembrane region" description="Helical" evidence="4">
    <location>
        <begin position="47"/>
        <end position="64"/>
    </location>
</feature>
<feature type="transmembrane region" description="Helical" evidence="4">
    <location>
        <begin position="92"/>
        <end position="114"/>
    </location>
</feature>
<feature type="transmembrane region" description="Helical" evidence="4">
    <location>
        <begin position="724"/>
        <end position="743"/>
    </location>
</feature>
<accession>A0A2J6QH44</accession>
<dbReference type="Proteomes" id="UP000235672">
    <property type="component" value="Unassembled WGS sequence"/>
</dbReference>
<feature type="region of interest" description="Disordered" evidence="3">
    <location>
        <begin position="292"/>
        <end position="315"/>
    </location>
</feature>
<organism evidence="6 7">
    <name type="scientific">Hyaloscypha hepaticicola</name>
    <dbReference type="NCBI Taxonomy" id="2082293"/>
    <lineage>
        <taxon>Eukaryota</taxon>
        <taxon>Fungi</taxon>
        <taxon>Dikarya</taxon>
        <taxon>Ascomycota</taxon>
        <taxon>Pezizomycotina</taxon>
        <taxon>Leotiomycetes</taxon>
        <taxon>Helotiales</taxon>
        <taxon>Hyaloscyphaceae</taxon>
        <taxon>Hyaloscypha</taxon>
    </lineage>
</organism>
<feature type="region of interest" description="Disordered" evidence="3">
    <location>
        <begin position="861"/>
        <end position="880"/>
    </location>
</feature>
<feature type="transmembrane region" description="Helical" evidence="4">
    <location>
        <begin position="595"/>
        <end position="614"/>
    </location>
</feature>
<dbReference type="GO" id="GO:0005886">
    <property type="term" value="C:plasma membrane"/>
    <property type="evidence" value="ECO:0007669"/>
    <property type="project" value="UniProtKB-SubCell"/>
</dbReference>